<dbReference type="AlphaFoldDB" id="A0A0S7ETM6"/>
<reference evidence="1" key="1">
    <citation type="submission" date="2014-12" db="EMBL/GenBank/DDBJ databases">
        <title>Parallel Evolution in Life History Adaptation Evident in the Tissue-Specific Poeciliopsis prolifica transcriptome.</title>
        <authorList>
            <person name="Jue N.K."/>
            <person name="Foley R.J."/>
            <person name="Obergfell C."/>
            <person name="Reznick D.N."/>
            <person name="O'Neill R.J."/>
            <person name="O'Neill M.J."/>
        </authorList>
    </citation>
    <scope>NUCLEOTIDE SEQUENCE</scope>
</reference>
<evidence type="ECO:0000313" key="1">
    <source>
        <dbReference type="EMBL" id="JAO05034.1"/>
    </source>
</evidence>
<accession>A0A0S7ETM6</accession>
<feature type="non-terminal residue" evidence="1">
    <location>
        <position position="1"/>
    </location>
</feature>
<organism evidence="1">
    <name type="scientific">Poeciliopsis prolifica</name>
    <name type="common">blackstripe livebearer</name>
    <dbReference type="NCBI Taxonomy" id="188132"/>
    <lineage>
        <taxon>Eukaryota</taxon>
        <taxon>Metazoa</taxon>
        <taxon>Chordata</taxon>
        <taxon>Craniata</taxon>
        <taxon>Vertebrata</taxon>
        <taxon>Euteleostomi</taxon>
        <taxon>Actinopterygii</taxon>
        <taxon>Neopterygii</taxon>
        <taxon>Teleostei</taxon>
        <taxon>Neoteleostei</taxon>
        <taxon>Acanthomorphata</taxon>
        <taxon>Ovalentaria</taxon>
        <taxon>Atherinomorphae</taxon>
        <taxon>Cyprinodontiformes</taxon>
        <taxon>Poeciliidae</taxon>
        <taxon>Poeciliinae</taxon>
        <taxon>Poeciliopsis</taxon>
    </lineage>
</organism>
<name>A0A0S7ETM6_9TELE</name>
<protein>
    <submittedName>
        <fullName evidence="1">PPUP9579</fullName>
    </submittedName>
</protein>
<gene>
    <name evidence="1" type="primary">PPUP9579</name>
</gene>
<dbReference type="EMBL" id="GBYX01476643">
    <property type="protein sequence ID" value="JAO05034.1"/>
    <property type="molecule type" value="Transcribed_RNA"/>
</dbReference>
<sequence length="105" mass="11838">LPETNSGKHHIRLKMEKTEIYVHLNIKKSSVLTCSFKRLSSVSICAFNATRRNSWKSEVCSAGRLASSAFTPCWSSSERSKGVSITLFFPMNALQTKQHHNYLSC</sequence>
<proteinExistence type="predicted"/>